<dbReference type="EMBL" id="AP023396">
    <property type="protein sequence ID" value="BCK52238.1"/>
    <property type="molecule type" value="Genomic_DNA"/>
</dbReference>
<evidence type="ECO:0000256" key="1">
    <source>
        <dbReference type="SAM" id="MobiDB-lite"/>
    </source>
</evidence>
<sequence>MPRIRIVALTELADSDDHRDHDTEREEKFHGCQPTGSRRIAALAESPALRPNAFGRLGAVAPGIPVRPRTESRRTIAGRYTSMFRSDPRRALCVADHRGPFRLVARQTAW</sequence>
<keyword evidence="3" id="KW-1185">Reference proteome</keyword>
<gene>
    <name evidence="2" type="ORF">NWFMUON74_00100</name>
</gene>
<proteinExistence type="predicted"/>
<dbReference type="KEGG" id="nwl:NWFMUON74_00100"/>
<organism evidence="2 3">
    <name type="scientific">Nocardia wallacei</name>
    <dbReference type="NCBI Taxonomy" id="480035"/>
    <lineage>
        <taxon>Bacteria</taxon>
        <taxon>Bacillati</taxon>
        <taxon>Actinomycetota</taxon>
        <taxon>Actinomycetes</taxon>
        <taxon>Mycobacteriales</taxon>
        <taxon>Nocardiaceae</taxon>
        <taxon>Nocardia</taxon>
    </lineage>
</organism>
<feature type="compositionally biased region" description="Basic and acidic residues" evidence="1">
    <location>
        <begin position="15"/>
        <end position="30"/>
    </location>
</feature>
<feature type="region of interest" description="Disordered" evidence="1">
    <location>
        <begin position="15"/>
        <end position="36"/>
    </location>
</feature>
<accession>A0A7G1KAN5</accession>
<reference evidence="2 3" key="1">
    <citation type="submission" date="2020-08" db="EMBL/GenBank/DDBJ databases">
        <title>Genome Sequencing of Nocardia wallacei strain FMUON74 and assembly.</title>
        <authorList>
            <person name="Toyokawa M."/>
            <person name="Uesaka K."/>
        </authorList>
    </citation>
    <scope>NUCLEOTIDE SEQUENCE [LARGE SCALE GENOMIC DNA]</scope>
    <source>
        <strain evidence="2 3">FMUON74</strain>
    </source>
</reference>
<protein>
    <submittedName>
        <fullName evidence="2">Uncharacterized protein</fullName>
    </submittedName>
</protein>
<dbReference type="AlphaFoldDB" id="A0A7G1KAN5"/>
<name>A0A7G1KAN5_9NOCA</name>
<evidence type="ECO:0000313" key="2">
    <source>
        <dbReference type="EMBL" id="BCK52238.1"/>
    </source>
</evidence>
<evidence type="ECO:0000313" key="3">
    <source>
        <dbReference type="Proteomes" id="UP000516173"/>
    </source>
</evidence>
<dbReference type="Proteomes" id="UP000516173">
    <property type="component" value="Chromosome"/>
</dbReference>